<dbReference type="InterPro" id="IPR002794">
    <property type="entry name" value="DUF92_TMEM19"/>
</dbReference>
<dbReference type="PANTHER" id="PTHR13353:SF14">
    <property type="entry name" value="PROTEIN PGR"/>
    <property type="match status" value="1"/>
</dbReference>
<evidence type="ECO:0000313" key="8">
    <source>
        <dbReference type="Proteomes" id="UP001190700"/>
    </source>
</evidence>
<evidence type="ECO:0000256" key="3">
    <source>
        <dbReference type="ARBA" id="ARBA00022692"/>
    </source>
</evidence>
<proteinExistence type="inferred from homology"/>
<evidence type="ECO:0000256" key="5">
    <source>
        <dbReference type="ARBA" id="ARBA00023136"/>
    </source>
</evidence>
<keyword evidence="5 6" id="KW-0472">Membrane</keyword>
<evidence type="ECO:0008006" key="9">
    <source>
        <dbReference type="Google" id="ProtNLM"/>
    </source>
</evidence>
<comment type="subcellular location">
    <subcellularLocation>
        <location evidence="1">Membrane</location>
        <topology evidence="1">Multi-pass membrane protein</topology>
    </subcellularLocation>
</comment>
<dbReference type="EMBL" id="LGRX02005614">
    <property type="protein sequence ID" value="KAK3278120.1"/>
    <property type="molecule type" value="Genomic_DNA"/>
</dbReference>
<dbReference type="PANTHER" id="PTHR13353">
    <property type="entry name" value="TRANSMEMBRANE PROTEIN 19"/>
    <property type="match status" value="1"/>
</dbReference>
<evidence type="ECO:0000256" key="1">
    <source>
        <dbReference type="ARBA" id="ARBA00004141"/>
    </source>
</evidence>
<dbReference type="GO" id="GO:0016020">
    <property type="term" value="C:membrane"/>
    <property type="evidence" value="ECO:0007669"/>
    <property type="project" value="UniProtKB-SubCell"/>
</dbReference>
<keyword evidence="3 6" id="KW-0812">Transmembrane</keyword>
<evidence type="ECO:0000256" key="2">
    <source>
        <dbReference type="ARBA" id="ARBA00009012"/>
    </source>
</evidence>
<feature type="transmembrane region" description="Helical" evidence="6">
    <location>
        <begin position="66"/>
        <end position="84"/>
    </location>
</feature>
<protein>
    <recommendedName>
        <fullName evidence="9">Transmembrane protein 19</fullName>
    </recommendedName>
</protein>
<gene>
    <name evidence="7" type="ORF">CYMTET_13927</name>
</gene>
<keyword evidence="4 6" id="KW-1133">Transmembrane helix</keyword>
<evidence type="ECO:0000313" key="7">
    <source>
        <dbReference type="EMBL" id="KAK3278120.1"/>
    </source>
</evidence>
<evidence type="ECO:0000256" key="4">
    <source>
        <dbReference type="ARBA" id="ARBA00022989"/>
    </source>
</evidence>
<reference evidence="7 8" key="1">
    <citation type="journal article" date="2015" name="Genome Biol. Evol.">
        <title>Comparative Genomics of a Bacterivorous Green Alga Reveals Evolutionary Causalities and Consequences of Phago-Mixotrophic Mode of Nutrition.</title>
        <authorList>
            <person name="Burns J.A."/>
            <person name="Paasch A."/>
            <person name="Narechania A."/>
            <person name="Kim E."/>
        </authorList>
    </citation>
    <scope>NUCLEOTIDE SEQUENCE [LARGE SCALE GENOMIC DNA]</scope>
    <source>
        <strain evidence="7 8">PLY_AMNH</strain>
    </source>
</reference>
<dbReference type="AlphaFoldDB" id="A0AAE0LAX4"/>
<feature type="transmembrane region" description="Helical" evidence="6">
    <location>
        <begin position="34"/>
        <end position="60"/>
    </location>
</feature>
<comment type="caution">
    <text evidence="7">The sequence shown here is derived from an EMBL/GenBank/DDBJ whole genome shotgun (WGS) entry which is preliminary data.</text>
</comment>
<sequence>MGRELLHTLGILSQSTPRLVTTWQKVPAGTNGGITVLGTAASAAGGLFVGLCFFLAGLAVAGEAGYQWYVVPLGVGAGLVGSMVDSLLGATVQFSGFCSEKQRIVGSPGPSVKQISGLAILGNHAVNFVSALITSGKSKHMPDIRIQLGPTIPF</sequence>
<organism evidence="7 8">
    <name type="scientific">Cymbomonas tetramitiformis</name>
    <dbReference type="NCBI Taxonomy" id="36881"/>
    <lineage>
        <taxon>Eukaryota</taxon>
        <taxon>Viridiplantae</taxon>
        <taxon>Chlorophyta</taxon>
        <taxon>Pyramimonadophyceae</taxon>
        <taxon>Pyramimonadales</taxon>
        <taxon>Pyramimonadaceae</taxon>
        <taxon>Cymbomonas</taxon>
    </lineage>
</organism>
<comment type="similarity">
    <text evidence="2">Belongs to the TMEM19 family.</text>
</comment>
<keyword evidence="8" id="KW-1185">Reference proteome</keyword>
<dbReference type="Pfam" id="PF01940">
    <property type="entry name" value="DUF92"/>
    <property type="match status" value="1"/>
</dbReference>
<name>A0AAE0LAX4_9CHLO</name>
<dbReference type="Proteomes" id="UP001190700">
    <property type="component" value="Unassembled WGS sequence"/>
</dbReference>
<evidence type="ECO:0000256" key="6">
    <source>
        <dbReference type="SAM" id="Phobius"/>
    </source>
</evidence>
<accession>A0AAE0LAX4</accession>